<dbReference type="NCBIfam" id="NF045968">
    <property type="entry name" value="mutase_MAG5620"/>
    <property type="match status" value="1"/>
</dbReference>
<dbReference type="Proteomes" id="UP001164481">
    <property type="component" value="Chromosome"/>
</dbReference>
<dbReference type="GeneID" id="93530225"/>
<accession>A0AAX3F209</accession>
<sequence>MQKNNLIDSWKRLYTQHYLDVEFFKEQSALEKNLSLPKINFYSLEFNSDAENNLSNLNLFTLLGILKSFCELKNVKNKHIFMHFDENISPFLVRKAISLINYNVENIYLFNSENNVYKLDLANDFVVYQVSKAFNLDYVIFLQKNKVNNKYYLKIYKKNFLLSTLEYEEILEHFKNSNHDFVFKENIDNNKKIDINKIIESAILPSEINLLKKSQWTNDSLIVSMLVASNLDEKILTQALEKANYKVIKYTWNLHKKLSKWKKYSLQKFLNNSLNKSDVLVILDANHKLKLVIRTKKGFRLLSDDEIIFIYVSYFYLSLKKLNLLNQNFIYIPYNAGPIVHKILTNYKINYKYIDQANFTNVLLAYENGFYSSGQSFNNLQSNYAFLMNFCSILNAYKDSNNLINLKYKTVKKFASLFWQTTKKTKFSEDGVETLIKNTKQFEKVGKYLKLEKIETINYLSKNYHYLFDIYYQYKYKKTAHKIKINLTYNLISKKLEIKMTSEKNDNFWIKIKEFFINKYMLMIFNFLIKKYKNNIKKTETYYEISKS</sequence>
<proteinExistence type="predicted"/>
<dbReference type="RefSeq" id="WP_020003279.1">
    <property type="nucleotide sequence ID" value="NZ_CP034544.1"/>
</dbReference>
<dbReference type="EMBL" id="CP107525">
    <property type="protein sequence ID" value="UZW64212.1"/>
    <property type="molecule type" value="Genomic_DNA"/>
</dbReference>
<gene>
    <name evidence="1" type="ORF">OIE46_02385</name>
</gene>
<evidence type="ECO:0000313" key="1">
    <source>
        <dbReference type="EMBL" id="UZW64212.1"/>
    </source>
</evidence>
<reference evidence="1" key="1">
    <citation type="submission" date="2022-10" db="EMBL/GenBank/DDBJ databases">
        <authorList>
            <person name="Wei X."/>
        </authorList>
    </citation>
    <scope>NUCLEOTIDE SEQUENCE</scope>
    <source>
        <strain evidence="1">SD2</strain>
    </source>
</reference>
<organism evidence="1 2">
    <name type="scientific">Mycoplasmopsis synoviae</name>
    <name type="common">Mycoplasma synoviae</name>
    <dbReference type="NCBI Taxonomy" id="2109"/>
    <lineage>
        <taxon>Bacteria</taxon>
        <taxon>Bacillati</taxon>
        <taxon>Mycoplasmatota</taxon>
        <taxon>Mycoplasmoidales</taxon>
        <taxon>Metamycoplasmataceae</taxon>
        <taxon>Mycoplasmopsis</taxon>
    </lineage>
</organism>
<evidence type="ECO:0000313" key="2">
    <source>
        <dbReference type="Proteomes" id="UP001164481"/>
    </source>
</evidence>
<reference evidence="1" key="2">
    <citation type="submission" date="2022-11" db="EMBL/GenBank/DDBJ databases">
        <title>complete genomes of mycoplasma synoviae ZX313 strain and SD2 strain.</title>
        <authorList>
            <person name="Zhong Q."/>
        </authorList>
    </citation>
    <scope>NUCLEOTIDE SEQUENCE</scope>
    <source>
        <strain evidence="1">SD2</strain>
    </source>
</reference>
<protein>
    <submittedName>
        <fullName evidence="1">Uncharacterized protein</fullName>
    </submittedName>
</protein>
<name>A0AAX3F209_MYCSY</name>
<dbReference type="AlphaFoldDB" id="A0AAX3F209"/>